<reference evidence="2 3" key="1">
    <citation type="journal article" date="2024" name="G3 (Bethesda)">
        <title>Genome assembly of Hibiscus sabdariffa L. provides insights into metabolisms of medicinal natural products.</title>
        <authorList>
            <person name="Kim T."/>
        </authorList>
    </citation>
    <scope>NUCLEOTIDE SEQUENCE [LARGE SCALE GENOMIC DNA]</scope>
    <source>
        <strain evidence="2">TK-2024</strain>
        <tissue evidence="2">Old leaves</tissue>
    </source>
</reference>
<protein>
    <submittedName>
        <fullName evidence="2">Uncharacterized protein</fullName>
    </submittedName>
</protein>
<gene>
    <name evidence="2" type="ORF">V6N11_026665</name>
</gene>
<sequence>MPTWHVRQSNKEPTSLVGEILTGRPNTSQLAFIPPLYAPIHLSSSSSTRHKKSKEKMKREIMERAKGQNGRWTEQPSRLSASTRADCDITFVVFTAGERPQF</sequence>
<accession>A0ABR2SWP0</accession>
<comment type="caution">
    <text evidence="2">The sequence shown here is derived from an EMBL/GenBank/DDBJ whole genome shotgun (WGS) entry which is preliminary data.</text>
</comment>
<organism evidence="2 3">
    <name type="scientific">Hibiscus sabdariffa</name>
    <name type="common">roselle</name>
    <dbReference type="NCBI Taxonomy" id="183260"/>
    <lineage>
        <taxon>Eukaryota</taxon>
        <taxon>Viridiplantae</taxon>
        <taxon>Streptophyta</taxon>
        <taxon>Embryophyta</taxon>
        <taxon>Tracheophyta</taxon>
        <taxon>Spermatophyta</taxon>
        <taxon>Magnoliopsida</taxon>
        <taxon>eudicotyledons</taxon>
        <taxon>Gunneridae</taxon>
        <taxon>Pentapetalae</taxon>
        <taxon>rosids</taxon>
        <taxon>malvids</taxon>
        <taxon>Malvales</taxon>
        <taxon>Malvaceae</taxon>
        <taxon>Malvoideae</taxon>
        <taxon>Hibiscus</taxon>
    </lineage>
</organism>
<feature type="region of interest" description="Disordered" evidence="1">
    <location>
        <begin position="41"/>
        <end position="79"/>
    </location>
</feature>
<name>A0ABR2SWP0_9ROSI</name>
<evidence type="ECO:0000313" key="3">
    <source>
        <dbReference type="Proteomes" id="UP001396334"/>
    </source>
</evidence>
<evidence type="ECO:0000256" key="1">
    <source>
        <dbReference type="SAM" id="MobiDB-lite"/>
    </source>
</evidence>
<dbReference type="Proteomes" id="UP001396334">
    <property type="component" value="Unassembled WGS sequence"/>
</dbReference>
<feature type="compositionally biased region" description="Polar residues" evidence="1">
    <location>
        <begin position="70"/>
        <end position="79"/>
    </location>
</feature>
<evidence type="ECO:0000313" key="2">
    <source>
        <dbReference type="EMBL" id="KAK9029552.1"/>
    </source>
</evidence>
<feature type="compositionally biased region" description="Basic and acidic residues" evidence="1">
    <location>
        <begin position="57"/>
        <end position="66"/>
    </location>
</feature>
<dbReference type="EMBL" id="JBBPBN010000011">
    <property type="protein sequence ID" value="KAK9029552.1"/>
    <property type="molecule type" value="Genomic_DNA"/>
</dbReference>
<keyword evidence="3" id="KW-1185">Reference proteome</keyword>
<proteinExistence type="predicted"/>